<evidence type="ECO:0000256" key="1">
    <source>
        <dbReference type="SAM" id="MobiDB-lite"/>
    </source>
</evidence>
<sequence>MVSSVQPPARGFTAAAWTTFCWPPCGAGPGSPSRAVEADPAKEFETSSRSEISEVGMRSKDRRKISIDSEVADGLVQILCQAVTQGLLERWSGRVCLGRSPCHEILKTLLKQFCYQKCGDRRPFLGLSCGRCASQREQRN</sequence>
<dbReference type="EMBL" id="CAXAMN010026250">
    <property type="protein sequence ID" value="CAK9101581.1"/>
    <property type="molecule type" value="Genomic_DNA"/>
</dbReference>
<organism evidence="2 3">
    <name type="scientific">Durusdinium trenchii</name>
    <dbReference type="NCBI Taxonomy" id="1381693"/>
    <lineage>
        <taxon>Eukaryota</taxon>
        <taxon>Sar</taxon>
        <taxon>Alveolata</taxon>
        <taxon>Dinophyceae</taxon>
        <taxon>Suessiales</taxon>
        <taxon>Symbiodiniaceae</taxon>
        <taxon>Durusdinium</taxon>
    </lineage>
</organism>
<gene>
    <name evidence="2" type="ORF">CCMP2556_LOCUS47891</name>
</gene>
<keyword evidence="3" id="KW-1185">Reference proteome</keyword>
<proteinExistence type="predicted"/>
<feature type="compositionally biased region" description="Basic and acidic residues" evidence="1">
    <location>
        <begin position="36"/>
        <end position="52"/>
    </location>
</feature>
<name>A0ABP0RLT8_9DINO</name>
<evidence type="ECO:0000313" key="2">
    <source>
        <dbReference type="EMBL" id="CAK9101581.1"/>
    </source>
</evidence>
<accession>A0ABP0RLT8</accession>
<protein>
    <submittedName>
        <fullName evidence="2">Uncharacterized protein</fullName>
    </submittedName>
</protein>
<evidence type="ECO:0000313" key="3">
    <source>
        <dbReference type="Proteomes" id="UP001642484"/>
    </source>
</evidence>
<dbReference type="Proteomes" id="UP001642484">
    <property type="component" value="Unassembled WGS sequence"/>
</dbReference>
<reference evidence="2 3" key="1">
    <citation type="submission" date="2024-02" db="EMBL/GenBank/DDBJ databases">
        <authorList>
            <person name="Chen Y."/>
            <person name="Shah S."/>
            <person name="Dougan E. K."/>
            <person name="Thang M."/>
            <person name="Chan C."/>
        </authorList>
    </citation>
    <scope>NUCLEOTIDE SEQUENCE [LARGE SCALE GENOMIC DNA]</scope>
</reference>
<feature type="region of interest" description="Disordered" evidence="1">
    <location>
        <begin position="28"/>
        <end position="59"/>
    </location>
</feature>
<comment type="caution">
    <text evidence="2">The sequence shown here is derived from an EMBL/GenBank/DDBJ whole genome shotgun (WGS) entry which is preliminary data.</text>
</comment>